<feature type="transmembrane region" description="Helical" evidence="7">
    <location>
        <begin position="201"/>
        <end position="229"/>
    </location>
</feature>
<reference evidence="8 9" key="1">
    <citation type="submission" date="2017-06" db="EMBL/GenBank/DDBJ databases">
        <title>Sequencing and comparative analysis of myxobacterial genomes.</title>
        <authorList>
            <person name="Rupp O."/>
            <person name="Goesmann A."/>
            <person name="Sogaard-Andersen L."/>
        </authorList>
    </citation>
    <scope>NUCLEOTIDE SEQUENCE [LARGE SCALE GENOMIC DNA]</scope>
    <source>
        <strain evidence="8 9">DSM 14697</strain>
    </source>
</reference>
<feature type="transmembrane region" description="Helical" evidence="7">
    <location>
        <begin position="30"/>
        <end position="51"/>
    </location>
</feature>
<keyword evidence="9" id="KW-1185">Reference proteome</keyword>
<dbReference type="PANTHER" id="PTHR21716">
    <property type="entry name" value="TRANSMEMBRANE PROTEIN"/>
    <property type="match status" value="1"/>
</dbReference>
<feature type="region of interest" description="Disordered" evidence="6">
    <location>
        <begin position="352"/>
        <end position="371"/>
    </location>
</feature>
<sequence>MADTRRWSNFVFAGLFALALILFSRILLPFLMPVLLGGFLVVLFMPVQDYLSHKLRGRKSLSAGVSTVIVFLLILAPLALVGWMVARELFTLVGQAQGLLAQGHLRHPLLAGLPLDVERYLRLGADGQDVERAILSAVTGGAALLRDVAAAGTDLVINMFLMTVAMYYFFLDGRRLVAEVTRLIPLDRRYFEAFAREFTDVAYAIIYGNTVTALIQGAVGFVGLLIAGVPHAGVWGAAMVLVALVPVGGTALVWGPIGVVLIAANRVSEGVFLLAWGAFLVGSIDNVIRPRLCGSRMALHPLLVFLSMFGGLAVFGMMGLLVGPLIASIFMAMVRIYRRDFLGIGRAEHLTEEDRAESTPPMAEPAPARVSAPAQAMGSAATLNA</sequence>
<proteinExistence type="inferred from homology"/>
<organism evidence="8 9">
    <name type="scientific">Corallococcus macrosporus DSM 14697</name>
    <dbReference type="NCBI Taxonomy" id="1189310"/>
    <lineage>
        <taxon>Bacteria</taxon>
        <taxon>Pseudomonadati</taxon>
        <taxon>Myxococcota</taxon>
        <taxon>Myxococcia</taxon>
        <taxon>Myxococcales</taxon>
        <taxon>Cystobacterineae</taxon>
        <taxon>Myxococcaceae</taxon>
        <taxon>Corallococcus</taxon>
    </lineage>
</organism>
<feature type="transmembrane region" description="Helical" evidence="7">
    <location>
        <begin position="148"/>
        <end position="170"/>
    </location>
</feature>
<protein>
    <submittedName>
        <fullName evidence="8">AI-2E family transporter</fullName>
    </submittedName>
</protein>
<evidence type="ECO:0000313" key="8">
    <source>
        <dbReference type="EMBL" id="ATB48389.1"/>
    </source>
</evidence>
<feature type="transmembrane region" description="Helical" evidence="7">
    <location>
        <begin position="63"/>
        <end position="86"/>
    </location>
</feature>
<evidence type="ECO:0000313" key="9">
    <source>
        <dbReference type="Proteomes" id="UP000217343"/>
    </source>
</evidence>
<evidence type="ECO:0000256" key="3">
    <source>
        <dbReference type="ARBA" id="ARBA00022692"/>
    </source>
</evidence>
<evidence type="ECO:0000256" key="7">
    <source>
        <dbReference type="SAM" id="Phobius"/>
    </source>
</evidence>
<accession>A0A250JWZ3</accession>
<feature type="transmembrane region" description="Helical" evidence="7">
    <location>
        <begin position="271"/>
        <end position="288"/>
    </location>
</feature>
<dbReference type="InterPro" id="IPR002549">
    <property type="entry name" value="AI-2E-like"/>
</dbReference>
<dbReference type="KEGG" id="mmas:MYMAC_004016"/>
<dbReference type="PANTHER" id="PTHR21716:SF4">
    <property type="entry name" value="TRANSMEMBRANE PROTEIN 245"/>
    <property type="match status" value="1"/>
</dbReference>
<evidence type="ECO:0000256" key="4">
    <source>
        <dbReference type="ARBA" id="ARBA00022989"/>
    </source>
</evidence>
<dbReference type="OrthoDB" id="9773730at2"/>
<keyword evidence="4 7" id="KW-1133">Transmembrane helix</keyword>
<dbReference type="AlphaFoldDB" id="A0A250JWZ3"/>
<comment type="similarity">
    <text evidence="2">Belongs to the autoinducer-2 exporter (AI-2E) (TC 2.A.86) family.</text>
</comment>
<dbReference type="GO" id="GO:0016020">
    <property type="term" value="C:membrane"/>
    <property type="evidence" value="ECO:0007669"/>
    <property type="project" value="UniProtKB-SubCell"/>
</dbReference>
<comment type="subcellular location">
    <subcellularLocation>
        <location evidence="1">Membrane</location>
        <topology evidence="1">Multi-pass membrane protein</topology>
    </subcellularLocation>
</comment>
<gene>
    <name evidence="8" type="ORF">MYMAC_004016</name>
</gene>
<dbReference type="RefSeq" id="WP_095959271.1">
    <property type="nucleotide sequence ID" value="NZ_CP022203.1"/>
</dbReference>
<evidence type="ECO:0000256" key="6">
    <source>
        <dbReference type="SAM" id="MobiDB-lite"/>
    </source>
</evidence>
<evidence type="ECO:0000256" key="5">
    <source>
        <dbReference type="ARBA" id="ARBA00023136"/>
    </source>
</evidence>
<keyword evidence="3 7" id="KW-0812">Transmembrane</keyword>
<evidence type="ECO:0000256" key="2">
    <source>
        <dbReference type="ARBA" id="ARBA00009773"/>
    </source>
</evidence>
<dbReference type="Proteomes" id="UP000217343">
    <property type="component" value="Chromosome"/>
</dbReference>
<feature type="transmembrane region" description="Helical" evidence="7">
    <location>
        <begin position="235"/>
        <end position="264"/>
    </location>
</feature>
<feature type="transmembrane region" description="Helical" evidence="7">
    <location>
        <begin position="308"/>
        <end position="334"/>
    </location>
</feature>
<feature type="transmembrane region" description="Helical" evidence="7">
    <location>
        <begin position="7"/>
        <end position="24"/>
    </location>
</feature>
<evidence type="ECO:0000256" key="1">
    <source>
        <dbReference type="ARBA" id="ARBA00004141"/>
    </source>
</evidence>
<dbReference type="EMBL" id="CP022203">
    <property type="protein sequence ID" value="ATB48389.1"/>
    <property type="molecule type" value="Genomic_DNA"/>
</dbReference>
<dbReference type="Pfam" id="PF01594">
    <property type="entry name" value="AI-2E_transport"/>
    <property type="match status" value="1"/>
</dbReference>
<keyword evidence="5 7" id="KW-0472">Membrane</keyword>
<name>A0A250JWZ3_9BACT</name>